<dbReference type="OrthoDB" id="1494925at2"/>
<dbReference type="RefSeq" id="WP_090171818.1">
    <property type="nucleotide sequence ID" value="NZ_FOFB01000025.1"/>
</dbReference>
<proteinExistence type="predicted"/>
<keyword evidence="1" id="KW-1133">Transmembrane helix</keyword>
<evidence type="ECO:0000313" key="3">
    <source>
        <dbReference type="Proteomes" id="UP000199021"/>
    </source>
</evidence>
<accession>A0A1H9LSD9</accession>
<evidence type="ECO:0000313" key="2">
    <source>
        <dbReference type="EMBL" id="SER14228.1"/>
    </source>
</evidence>
<feature type="transmembrane region" description="Helical" evidence="1">
    <location>
        <begin position="12"/>
        <end position="33"/>
    </location>
</feature>
<dbReference type="Proteomes" id="UP000199021">
    <property type="component" value="Unassembled WGS sequence"/>
</dbReference>
<feature type="transmembrane region" description="Helical" evidence="1">
    <location>
        <begin position="39"/>
        <end position="57"/>
    </location>
</feature>
<protein>
    <submittedName>
        <fullName evidence="2">Uncharacterized protein</fullName>
    </submittedName>
</protein>
<keyword evidence="3" id="KW-1185">Reference proteome</keyword>
<reference evidence="3" key="1">
    <citation type="submission" date="2016-10" db="EMBL/GenBank/DDBJ databases">
        <authorList>
            <person name="Varghese N."/>
            <person name="Submissions S."/>
        </authorList>
    </citation>
    <scope>NUCLEOTIDE SEQUENCE [LARGE SCALE GENOMIC DNA]</scope>
    <source>
        <strain evidence="3">DSM 24740</strain>
    </source>
</reference>
<keyword evidence="1" id="KW-0812">Transmembrane</keyword>
<dbReference type="EMBL" id="FOFB01000025">
    <property type="protein sequence ID" value="SER14228.1"/>
    <property type="molecule type" value="Genomic_DNA"/>
</dbReference>
<keyword evidence="1" id="KW-0472">Membrane</keyword>
<sequence length="63" mass="6999">MEPINPNKPSTGLFILMSAVYFGAYFGLKYGVLGGELPWMYNLILILVCLGLALLLHRRGQKS</sequence>
<dbReference type="STRING" id="478744.SAMN05444359_12550"/>
<organism evidence="2 3">
    <name type="scientific">Neolewinella agarilytica</name>
    <dbReference type="NCBI Taxonomy" id="478744"/>
    <lineage>
        <taxon>Bacteria</taxon>
        <taxon>Pseudomonadati</taxon>
        <taxon>Bacteroidota</taxon>
        <taxon>Saprospiria</taxon>
        <taxon>Saprospirales</taxon>
        <taxon>Lewinellaceae</taxon>
        <taxon>Neolewinella</taxon>
    </lineage>
</organism>
<dbReference type="AlphaFoldDB" id="A0A1H9LSD9"/>
<evidence type="ECO:0000256" key="1">
    <source>
        <dbReference type="SAM" id="Phobius"/>
    </source>
</evidence>
<name>A0A1H9LSD9_9BACT</name>
<dbReference type="InParanoid" id="A0A1H9LSD9"/>
<gene>
    <name evidence="2" type="ORF">SAMN05444359_12550</name>
</gene>